<dbReference type="AlphaFoldDB" id="A0A0N1P2Z3"/>
<evidence type="ECO:0000256" key="2">
    <source>
        <dbReference type="SAM" id="SignalP"/>
    </source>
</evidence>
<name>A0A0N1P2Z3_9EURO</name>
<sequence length="163" mass="16297">MKSCLTTFILVGLLNLAAAQTTDSTTTSTAALEPSPTESIGCEPHGDHWHCDGPAETGAATNATTTNDDDEHDHEHDEDEHTDAAGTGSLPPSPVASVGCEPHGDHWHCDGPASTTSTAGDAAAQTSSTVSSVTPAEQTGSSGADHVVAGLSAVVIAGMVAVL</sequence>
<feature type="compositionally biased region" description="Low complexity" evidence="1">
    <location>
        <begin position="55"/>
        <end position="66"/>
    </location>
</feature>
<evidence type="ECO:0000313" key="3">
    <source>
        <dbReference type="EMBL" id="KPI43180.1"/>
    </source>
</evidence>
<dbReference type="EMBL" id="LFJN01000005">
    <property type="protein sequence ID" value="KPI43180.1"/>
    <property type="molecule type" value="Genomic_DNA"/>
</dbReference>
<feature type="chain" id="PRO_5005879550" description="GPI anchored protein" evidence="2">
    <location>
        <begin position="20"/>
        <end position="163"/>
    </location>
</feature>
<keyword evidence="2" id="KW-0732">Signal</keyword>
<feature type="signal peptide" evidence="2">
    <location>
        <begin position="1"/>
        <end position="19"/>
    </location>
</feature>
<feature type="compositionally biased region" description="Basic and acidic residues" evidence="1">
    <location>
        <begin position="44"/>
        <end position="53"/>
    </location>
</feature>
<feature type="compositionally biased region" description="Acidic residues" evidence="1">
    <location>
        <begin position="67"/>
        <end position="81"/>
    </location>
</feature>
<organism evidence="3 4">
    <name type="scientific">Cyphellophora attinorum</name>
    <dbReference type="NCBI Taxonomy" id="1664694"/>
    <lineage>
        <taxon>Eukaryota</taxon>
        <taxon>Fungi</taxon>
        <taxon>Dikarya</taxon>
        <taxon>Ascomycota</taxon>
        <taxon>Pezizomycotina</taxon>
        <taxon>Eurotiomycetes</taxon>
        <taxon>Chaetothyriomycetidae</taxon>
        <taxon>Chaetothyriales</taxon>
        <taxon>Cyphellophoraceae</taxon>
        <taxon>Cyphellophora</taxon>
    </lineage>
</organism>
<dbReference type="RefSeq" id="XP_018003143.1">
    <property type="nucleotide sequence ID" value="XM_018147208.1"/>
</dbReference>
<feature type="region of interest" description="Disordered" evidence="1">
    <location>
        <begin position="21"/>
        <end position="143"/>
    </location>
</feature>
<dbReference type="Proteomes" id="UP000038010">
    <property type="component" value="Unassembled WGS sequence"/>
</dbReference>
<comment type="caution">
    <text evidence="3">The sequence shown here is derived from an EMBL/GenBank/DDBJ whole genome shotgun (WGS) entry which is preliminary data.</text>
</comment>
<gene>
    <name evidence="3" type="ORF">AB675_6885</name>
</gene>
<protein>
    <recommendedName>
        <fullName evidence="5">GPI anchored protein</fullName>
    </recommendedName>
</protein>
<keyword evidence="4" id="KW-1185">Reference proteome</keyword>
<accession>A0A0N1P2Z3</accession>
<feature type="compositionally biased region" description="Low complexity" evidence="1">
    <location>
        <begin position="113"/>
        <end position="134"/>
    </location>
</feature>
<evidence type="ECO:0000313" key="4">
    <source>
        <dbReference type="Proteomes" id="UP000038010"/>
    </source>
</evidence>
<dbReference type="VEuPathDB" id="FungiDB:AB675_6885"/>
<evidence type="ECO:0008006" key="5">
    <source>
        <dbReference type="Google" id="ProtNLM"/>
    </source>
</evidence>
<reference evidence="3 4" key="1">
    <citation type="submission" date="2015-06" db="EMBL/GenBank/DDBJ databases">
        <title>Draft genome of the ant-associated black yeast Phialophora attae CBS 131958.</title>
        <authorList>
            <person name="Moreno L.F."/>
            <person name="Stielow B.J."/>
            <person name="de Hoog S."/>
            <person name="Vicente V.A."/>
            <person name="Weiss V.A."/>
            <person name="de Vries M."/>
            <person name="Cruz L.M."/>
            <person name="Souza E.M."/>
        </authorList>
    </citation>
    <scope>NUCLEOTIDE SEQUENCE [LARGE SCALE GENOMIC DNA]</scope>
    <source>
        <strain evidence="3 4">CBS 131958</strain>
    </source>
</reference>
<dbReference type="GeneID" id="28739088"/>
<feature type="compositionally biased region" description="Low complexity" evidence="1">
    <location>
        <begin position="21"/>
        <end position="31"/>
    </location>
</feature>
<proteinExistence type="predicted"/>
<evidence type="ECO:0000256" key="1">
    <source>
        <dbReference type="SAM" id="MobiDB-lite"/>
    </source>
</evidence>